<feature type="domain" description="Resistance to inhibitors of cholinesterase protein 3 N-terminal" evidence="3">
    <location>
        <begin position="15"/>
        <end position="164"/>
    </location>
</feature>
<organism evidence="4 5">
    <name type="scientific">Cynoglossus semilaevis</name>
    <name type="common">Tongue sole</name>
    <dbReference type="NCBI Taxonomy" id="244447"/>
    <lineage>
        <taxon>Eukaryota</taxon>
        <taxon>Metazoa</taxon>
        <taxon>Chordata</taxon>
        <taxon>Craniata</taxon>
        <taxon>Vertebrata</taxon>
        <taxon>Euteleostomi</taxon>
        <taxon>Actinopterygii</taxon>
        <taxon>Neopterygii</taxon>
        <taxon>Teleostei</taxon>
        <taxon>Neoteleostei</taxon>
        <taxon>Acanthomorphata</taxon>
        <taxon>Carangaria</taxon>
        <taxon>Pleuronectiformes</taxon>
        <taxon>Pleuronectoidei</taxon>
        <taxon>Cynoglossidae</taxon>
        <taxon>Cynoglossinae</taxon>
        <taxon>Cynoglossus</taxon>
    </lineage>
</organism>
<evidence type="ECO:0000313" key="5">
    <source>
        <dbReference type="Proteomes" id="UP000265120"/>
    </source>
</evidence>
<name>A0A3P8UM00_CYNSE</name>
<protein>
    <submittedName>
        <fullName evidence="4">Protein RIC-3-like</fullName>
    </submittedName>
</protein>
<reference evidence="4" key="3">
    <citation type="submission" date="2025-09" db="UniProtKB">
        <authorList>
            <consortium name="Ensembl"/>
        </authorList>
    </citation>
    <scope>IDENTIFICATION</scope>
</reference>
<dbReference type="AlphaFoldDB" id="A0A3P8UM00"/>
<dbReference type="PANTHER" id="PTHR21723">
    <property type="entry name" value="RESISTANCE TO INHIBITORS OF CHOLINESTERASE PROTEIN 3 RIC3"/>
    <property type="match status" value="1"/>
</dbReference>
<accession>A0A3P8UM00</accession>
<reference evidence="4" key="2">
    <citation type="submission" date="2025-08" db="UniProtKB">
        <authorList>
            <consortium name="Ensembl"/>
        </authorList>
    </citation>
    <scope>IDENTIFICATION</scope>
</reference>
<dbReference type="KEGG" id="csem:103379831"/>
<evidence type="ECO:0000256" key="1">
    <source>
        <dbReference type="SAM" id="MobiDB-lite"/>
    </source>
</evidence>
<dbReference type="Ensembl" id="ENSCSET00000001707.1">
    <property type="protein sequence ID" value="ENSCSEP00000001676.1"/>
    <property type="gene ID" value="ENSCSEG00000001138.1"/>
</dbReference>
<dbReference type="GeneID" id="103379831"/>
<feature type="transmembrane region" description="Helical" evidence="2">
    <location>
        <begin position="92"/>
        <end position="113"/>
    </location>
</feature>
<dbReference type="OMA" id="KGVMADQ"/>
<dbReference type="InterPro" id="IPR026160">
    <property type="entry name" value="Ric3"/>
</dbReference>
<dbReference type="Proteomes" id="UP000265120">
    <property type="component" value="Chromosome 6"/>
</dbReference>
<dbReference type="GO" id="GO:0034394">
    <property type="term" value="P:protein localization to cell surface"/>
    <property type="evidence" value="ECO:0007669"/>
    <property type="project" value="TreeGrafter"/>
</dbReference>
<feature type="region of interest" description="Disordered" evidence="1">
    <location>
        <begin position="37"/>
        <end position="67"/>
    </location>
</feature>
<proteinExistence type="predicted"/>
<dbReference type="STRING" id="244447.ENSCSEP00000001676"/>
<keyword evidence="5" id="KW-1185">Reference proteome</keyword>
<dbReference type="GeneTree" id="ENSGT00440000034107"/>
<dbReference type="InterPro" id="IPR032763">
    <property type="entry name" value="RIC3_N"/>
</dbReference>
<keyword evidence="2" id="KW-0472">Membrane</keyword>
<evidence type="ECO:0000259" key="3">
    <source>
        <dbReference type="Pfam" id="PF15361"/>
    </source>
</evidence>
<dbReference type="Pfam" id="PF15361">
    <property type="entry name" value="RIC3"/>
    <property type="match status" value="1"/>
</dbReference>
<evidence type="ECO:0000256" key="2">
    <source>
        <dbReference type="SAM" id="Phobius"/>
    </source>
</evidence>
<dbReference type="CTD" id="436654"/>
<reference evidence="4 5" key="1">
    <citation type="journal article" date="2014" name="Nat. Genet.">
        <title>Whole-genome sequence of a flatfish provides insights into ZW sex chromosome evolution and adaptation to a benthic lifestyle.</title>
        <authorList>
            <person name="Chen S."/>
            <person name="Zhang G."/>
            <person name="Shao C."/>
            <person name="Huang Q."/>
            <person name="Liu G."/>
            <person name="Zhang P."/>
            <person name="Song W."/>
            <person name="An N."/>
            <person name="Chalopin D."/>
            <person name="Volff J.N."/>
            <person name="Hong Y."/>
            <person name="Li Q."/>
            <person name="Sha Z."/>
            <person name="Zhou H."/>
            <person name="Xie M."/>
            <person name="Yu Q."/>
            <person name="Liu Y."/>
            <person name="Xiang H."/>
            <person name="Wang N."/>
            <person name="Wu K."/>
            <person name="Yang C."/>
            <person name="Zhou Q."/>
            <person name="Liao X."/>
            <person name="Yang L."/>
            <person name="Hu Q."/>
            <person name="Zhang J."/>
            <person name="Meng L."/>
            <person name="Jin L."/>
            <person name="Tian Y."/>
            <person name="Lian J."/>
            <person name="Yang J."/>
            <person name="Miao G."/>
            <person name="Liu S."/>
            <person name="Liang Z."/>
            <person name="Yan F."/>
            <person name="Li Y."/>
            <person name="Sun B."/>
            <person name="Zhang H."/>
            <person name="Zhang J."/>
            <person name="Zhu Y."/>
            <person name="Du M."/>
            <person name="Zhao Y."/>
            <person name="Schartl M."/>
            <person name="Tang Q."/>
            <person name="Wang J."/>
        </authorList>
    </citation>
    <scope>NUCLEOTIDE SEQUENCE</scope>
</reference>
<dbReference type="GO" id="GO:0043025">
    <property type="term" value="C:neuronal cell body"/>
    <property type="evidence" value="ECO:0007669"/>
    <property type="project" value="TreeGrafter"/>
</dbReference>
<keyword evidence="2" id="KW-1133">Transmembrane helix</keyword>
<keyword evidence="2" id="KW-0812">Transmembrane</keyword>
<dbReference type="OrthoDB" id="9938788at2759"/>
<dbReference type="GO" id="GO:0007271">
    <property type="term" value="P:synaptic transmission, cholinergic"/>
    <property type="evidence" value="ECO:0007669"/>
    <property type="project" value="TreeGrafter"/>
</dbReference>
<dbReference type="RefSeq" id="XP_008309747.1">
    <property type="nucleotide sequence ID" value="XM_008311525.3"/>
</dbReference>
<sequence length="360" mass="40138">MAMSTFQKVTLATCLVLCVSLLLPKLLLSRGRKDAAERPEGHFPPMMHRHANPEARNQRAASAGYSRAHNSEAVAKAKGGGTGAGTGGKSNLAGHIIPVYGFGILLYILYILFKITSKGSSQPPEGRFSSVHAEKTKRKITDYELAQLQEKLRETEMVMENIVSSAHHSTDRVKGVTADQEESLLQQLTEITRVMREGQLVDGVSPENKVQEDWGGFPEEPQRNWDHSHCCCQHSPQTETEAEAADSDLMENIPAEDIKGRVDPEEEEGKLVTEGHEADVELESNQQVIESVERHEEEERGATVDLDLPEEMNGILEEVELTPNMGSMMKPEKMENLIRPVEMEPAVRRRNKRRIKKASQ</sequence>
<dbReference type="InParanoid" id="A0A3P8UM00"/>
<dbReference type="GO" id="GO:0045202">
    <property type="term" value="C:synapse"/>
    <property type="evidence" value="ECO:0007669"/>
    <property type="project" value="GOC"/>
</dbReference>
<dbReference type="PANTHER" id="PTHR21723:SF4">
    <property type="entry name" value="ZGC:92489"/>
    <property type="match status" value="1"/>
</dbReference>
<evidence type="ECO:0000313" key="4">
    <source>
        <dbReference type="Ensembl" id="ENSCSEP00000001676.1"/>
    </source>
</evidence>
<dbReference type="GO" id="GO:0043005">
    <property type="term" value="C:neuron projection"/>
    <property type="evidence" value="ECO:0007669"/>
    <property type="project" value="TreeGrafter"/>
</dbReference>